<dbReference type="AlphaFoldDB" id="A0A318JNV4"/>
<dbReference type="PANTHER" id="PTHR36113">
    <property type="entry name" value="LYASE, PUTATIVE-RELATED-RELATED"/>
    <property type="match status" value="1"/>
</dbReference>
<keyword evidence="3" id="KW-0223">Dioxygenase</keyword>
<evidence type="ECO:0000256" key="1">
    <source>
        <dbReference type="ARBA" id="ARBA00022723"/>
    </source>
</evidence>
<evidence type="ECO:0000259" key="2">
    <source>
        <dbReference type="PROSITE" id="PS51819"/>
    </source>
</evidence>
<dbReference type="Pfam" id="PF00903">
    <property type="entry name" value="Glyoxalase"/>
    <property type="match status" value="1"/>
</dbReference>
<dbReference type="GO" id="GO:0016829">
    <property type="term" value="F:lyase activity"/>
    <property type="evidence" value="ECO:0007669"/>
    <property type="project" value="UniProtKB-KW"/>
</dbReference>
<dbReference type="OrthoDB" id="4265398at2"/>
<feature type="domain" description="VOC" evidence="2">
    <location>
        <begin position="5"/>
        <end position="116"/>
    </location>
</feature>
<dbReference type="Gene3D" id="3.10.180.10">
    <property type="entry name" value="2,3-Dihydroxybiphenyl 1,2-Dioxygenase, domain 1"/>
    <property type="match status" value="1"/>
</dbReference>
<dbReference type="InterPro" id="IPR051332">
    <property type="entry name" value="Fosfomycin_Res_Enzymes"/>
</dbReference>
<keyword evidence="4" id="KW-1185">Reference proteome</keyword>
<accession>A0A318JNV4</accession>
<dbReference type="InterPro" id="IPR037523">
    <property type="entry name" value="VOC_core"/>
</dbReference>
<evidence type="ECO:0000313" key="4">
    <source>
        <dbReference type="Proteomes" id="UP000248395"/>
    </source>
</evidence>
<keyword evidence="1" id="KW-0479">Metal-binding</keyword>
<reference evidence="3 4" key="1">
    <citation type="submission" date="2018-05" db="EMBL/GenBank/DDBJ databases">
        <title>Genomic Encyclopedia of Type Strains, Phase IV (KMG-IV): sequencing the most valuable type-strain genomes for metagenomic binning, comparative biology and taxonomic classification.</title>
        <authorList>
            <person name="Goeker M."/>
        </authorList>
    </citation>
    <scope>NUCLEOTIDE SEQUENCE [LARGE SCALE GENOMIC DNA]</scope>
    <source>
        <strain evidence="3 4">DSM 25134</strain>
    </source>
</reference>
<dbReference type="InterPro" id="IPR029068">
    <property type="entry name" value="Glyas_Bleomycin-R_OHBP_Dase"/>
</dbReference>
<dbReference type="InterPro" id="IPR004360">
    <property type="entry name" value="Glyas_Fos-R_dOase_dom"/>
</dbReference>
<dbReference type="SUPFAM" id="SSF54593">
    <property type="entry name" value="Glyoxalase/Bleomycin resistance protein/Dihydroxybiphenyl dioxygenase"/>
    <property type="match status" value="1"/>
</dbReference>
<dbReference type="RefSeq" id="WP_059286677.1">
    <property type="nucleotide sequence ID" value="NZ_LNQU01000100.1"/>
</dbReference>
<organism evidence="3 4">
    <name type="scientific">Aquitalea magnusonii</name>
    <dbReference type="NCBI Taxonomy" id="332411"/>
    <lineage>
        <taxon>Bacteria</taxon>
        <taxon>Pseudomonadati</taxon>
        <taxon>Pseudomonadota</taxon>
        <taxon>Betaproteobacteria</taxon>
        <taxon>Neisseriales</taxon>
        <taxon>Chromobacteriaceae</taxon>
        <taxon>Aquitalea</taxon>
    </lineage>
</organism>
<dbReference type="Proteomes" id="UP000248395">
    <property type="component" value="Unassembled WGS sequence"/>
</dbReference>
<sequence length="137" mass="15252">MPVGGLNHLTLAVADLERSWQFYTALPGVRPRARWLQGGYLLWGDVWLCLSLDETVTEGVKAGYTHVAFSVSAEHFAAARAALTALGIKPSKENRSEGDSFYFRDPDGHLLELHVGSLESRLAACRQQPYEGMQWFD</sequence>
<keyword evidence="3" id="KW-0560">Oxidoreductase</keyword>
<proteinExistence type="predicted"/>
<name>A0A318JNV4_9NEIS</name>
<protein>
    <submittedName>
        <fullName evidence="3">Catechol 2,3-dioxygenase-like lactoylglutathione lyase family enzyme</fullName>
    </submittedName>
</protein>
<dbReference type="GO" id="GO:0046872">
    <property type="term" value="F:metal ion binding"/>
    <property type="evidence" value="ECO:0007669"/>
    <property type="project" value="UniProtKB-KW"/>
</dbReference>
<dbReference type="PROSITE" id="PS51819">
    <property type="entry name" value="VOC"/>
    <property type="match status" value="1"/>
</dbReference>
<dbReference type="GO" id="GO:0051213">
    <property type="term" value="F:dioxygenase activity"/>
    <property type="evidence" value="ECO:0007669"/>
    <property type="project" value="UniProtKB-KW"/>
</dbReference>
<dbReference type="EMBL" id="QJKC01000003">
    <property type="protein sequence ID" value="PXX49904.1"/>
    <property type="molecule type" value="Genomic_DNA"/>
</dbReference>
<dbReference type="PANTHER" id="PTHR36113:SF6">
    <property type="entry name" value="FOSFOMYCIN RESISTANCE PROTEIN FOSX"/>
    <property type="match status" value="1"/>
</dbReference>
<comment type="caution">
    <text evidence="3">The sequence shown here is derived from an EMBL/GenBank/DDBJ whole genome shotgun (WGS) entry which is preliminary data.</text>
</comment>
<evidence type="ECO:0000313" key="3">
    <source>
        <dbReference type="EMBL" id="PXX49904.1"/>
    </source>
</evidence>
<keyword evidence="3" id="KW-0456">Lyase</keyword>
<gene>
    <name evidence="3" type="ORF">DFR38_10384</name>
</gene>